<accession>A0ABQ0PZ80</accession>
<dbReference type="Proteomes" id="UP001065047">
    <property type="component" value="Unassembled WGS sequence"/>
</dbReference>
<gene>
    <name evidence="1" type="ORF">AA14337_3028</name>
</gene>
<evidence type="ECO:0000313" key="2">
    <source>
        <dbReference type="Proteomes" id="UP001065047"/>
    </source>
</evidence>
<dbReference type="GeneID" id="29557921"/>
<keyword evidence="2" id="KW-1185">Reference proteome</keyword>
<name>A0ABQ0PZ80_9PROT</name>
<dbReference type="RefSeq" id="WP_061506229.1">
    <property type="nucleotide sequence ID" value="NZ_BAPF01000054.1"/>
</dbReference>
<comment type="caution">
    <text evidence="1">The sequence shown here is derived from an EMBL/GenBank/DDBJ whole genome shotgun (WGS) entry which is preliminary data.</text>
</comment>
<organism evidence="1 2">
    <name type="scientific">Acetobacter malorum DSM 14337</name>
    <dbReference type="NCBI Taxonomy" id="1307910"/>
    <lineage>
        <taxon>Bacteria</taxon>
        <taxon>Pseudomonadati</taxon>
        <taxon>Pseudomonadota</taxon>
        <taxon>Alphaproteobacteria</taxon>
        <taxon>Acetobacterales</taxon>
        <taxon>Acetobacteraceae</taxon>
        <taxon>Acetobacter</taxon>
    </lineage>
</organism>
<proteinExistence type="predicted"/>
<dbReference type="EMBL" id="BAPF01000054">
    <property type="protein sequence ID" value="GBQ85271.1"/>
    <property type="molecule type" value="Genomic_DNA"/>
</dbReference>
<sequence length="202" mass="22682">MSEVFPADWPNGEKVGFPLFPDDSGEHLLFRKEVGAEKPEVMHWDAASCIWTSQKGEAYPSDKIASLYSYRCACLDASGLNRLRARDFKFSADICEAICEAYLLGGDDALNLQGDINLAGSMLNGSRAACLLNTIFLQVEKDIQSQNPVDPNRKWMVEKAAIALCINRFGNRPNWELSDWEKILEWPIYLQIARMTLSSVLT</sequence>
<reference evidence="1" key="1">
    <citation type="submission" date="2013-04" db="EMBL/GenBank/DDBJ databases">
        <title>The genome sequencing project of 58 acetic acid bacteria.</title>
        <authorList>
            <person name="Okamoto-Kainuma A."/>
            <person name="Ishikawa M."/>
            <person name="Umino S."/>
            <person name="Koizumi Y."/>
            <person name="Shiwa Y."/>
            <person name="Yoshikawa H."/>
            <person name="Matsutani M."/>
            <person name="Matsushita K."/>
        </authorList>
    </citation>
    <scope>NUCLEOTIDE SEQUENCE</scope>
    <source>
        <strain evidence="1">DSM 14337</strain>
    </source>
</reference>
<protein>
    <submittedName>
        <fullName evidence="1">Uncharacterized protein</fullName>
    </submittedName>
</protein>
<evidence type="ECO:0000313" key="1">
    <source>
        <dbReference type="EMBL" id="GBQ85271.1"/>
    </source>
</evidence>